<feature type="coiled-coil region" evidence="1">
    <location>
        <begin position="163"/>
        <end position="197"/>
    </location>
</feature>
<comment type="caution">
    <text evidence="2">The sequence shown here is derived from an EMBL/GenBank/DDBJ whole genome shotgun (WGS) entry which is preliminary data.</text>
</comment>
<evidence type="ECO:0000313" key="3">
    <source>
        <dbReference type="Proteomes" id="UP000789759"/>
    </source>
</evidence>
<dbReference type="AlphaFoldDB" id="A0A9N9BKG9"/>
<keyword evidence="1" id="KW-0175">Coiled coil</keyword>
<dbReference type="Proteomes" id="UP000789759">
    <property type="component" value="Unassembled WGS sequence"/>
</dbReference>
<protein>
    <submittedName>
        <fullName evidence="2">7384_t:CDS:1</fullName>
    </submittedName>
</protein>
<proteinExistence type="predicted"/>
<keyword evidence="3" id="KW-1185">Reference proteome</keyword>
<dbReference type="EMBL" id="CAJVQA010003289">
    <property type="protein sequence ID" value="CAG8571189.1"/>
    <property type="molecule type" value="Genomic_DNA"/>
</dbReference>
<feature type="non-terminal residue" evidence="2">
    <location>
        <position position="213"/>
    </location>
</feature>
<evidence type="ECO:0000313" key="2">
    <source>
        <dbReference type="EMBL" id="CAG8571189.1"/>
    </source>
</evidence>
<evidence type="ECO:0000256" key="1">
    <source>
        <dbReference type="SAM" id="Coils"/>
    </source>
</evidence>
<accession>A0A9N9BKG9</accession>
<reference evidence="2" key="1">
    <citation type="submission" date="2021-06" db="EMBL/GenBank/DDBJ databases">
        <authorList>
            <person name="Kallberg Y."/>
            <person name="Tangrot J."/>
            <person name="Rosling A."/>
        </authorList>
    </citation>
    <scope>NUCLEOTIDE SEQUENCE</scope>
    <source>
        <strain evidence="2">FL966</strain>
    </source>
</reference>
<gene>
    <name evidence="2" type="ORF">CPELLU_LOCUS5661</name>
</gene>
<organism evidence="2 3">
    <name type="scientific">Cetraspora pellucida</name>
    <dbReference type="NCBI Taxonomy" id="1433469"/>
    <lineage>
        <taxon>Eukaryota</taxon>
        <taxon>Fungi</taxon>
        <taxon>Fungi incertae sedis</taxon>
        <taxon>Mucoromycota</taxon>
        <taxon>Glomeromycotina</taxon>
        <taxon>Glomeromycetes</taxon>
        <taxon>Diversisporales</taxon>
        <taxon>Gigasporaceae</taxon>
        <taxon>Cetraspora</taxon>
    </lineage>
</organism>
<name>A0A9N9BKG9_9GLOM</name>
<sequence>KLSDTNTEQFDEFLNEDDKFPKIACFISHFQIKNIIHSSVSVEYSSTLPEVSKEEQNCMGIKVSHFTDPLLINIEHNEVNVESPLWKKITENQDVDIRKTNTYIQEILDVFYAAKNNHQELKNYIQHIDEIVVEIKSDMDETSEIRIDDMSTSIELQERKMTLLEHQLKLRKEMAEVEALELQNQQLKINLETTRILAGNGLNLMISPIQRKL</sequence>